<evidence type="ECO:0000313" key="1">
    <source>
        <dbReference type="EMBL" id="QNO54492.1"/>
    </source>
</evidence>
<organism evidence="1">
    <name type="scientific">Candidatus Methanophaga sp. ANME-1 ERB7</name>
    <dbReference type="NCBI Taxonomy" id="2759913"/>
    <lineage>
        <taxon>Archaea</taxon>
        <taxon>Methanobacteriati</taxon>
        <taxon>Methanobacteriota</taxon>
        <taxon>Stenosarchaea group</taxon>
        <taxon>Methanomicrobia</taxon>
        <taxon>Candidatus Methanophagales</taxon>
        <taxon>Candidatus Methanophagaceae</taxon>
        <taxon>Candidatus Methanophaga</taxon>
    </lineage>
</organism>
<dbReference type="AlphaFoldDB" id="A0A7G9Z2K8"/>
<dbReference type="EMBL" id="MT631582">
    <property type="protein sequence ID" value="QNO54492.1"/>
    <property type="molecule type" value="Genomic_DNA"/>
</dbReference>
<gene>
    <name evidence="1" type="ORF">ILIMKHIM_00021</name>
</gene>
<sequence>MERRNESIKMKKRLGVIGCIVILLLVGSTNIALAYTEIIASTETELSTPGADCVILELIPKYEVVTPNLCFEANGKATTVIYNSRSASIDESYATFAVKNGPYVTNGGAMTSTYSATNANEIKTNLGSEIEVKKGENAFHTSVSGISLAFPGPCLDQEQDYELGLSGSHQVMTDAIFTGKLPFVAYPKEMDGEALNFPPYYEGTTILSYSIDQQCAIATGGEVEHQIATQGGSAAITIITKESEDARPEMAAEISSDQSLWYSGSLSKYGILVADKEMAGASGLLSDGDGYGNIILKSDSYGSGLTQVMGDGPSDDGAEITEGTFSFSTYEGMTAELPLGEANYDYDIYGGASAASTFEGTVGDGEGISTWVQVVEYAEVETGWDVINP</sequence>
<name>A0A7G9Z2K8_9EURY</name>
<reference evidence="1" key="1">
    <citation type="submission" date="2020-06" db="EMBL/GenBank/DDBJ databases">
        <title>Unique genomic features of the anaerobic methanotrophic archaea.</title>
        <authorList>
            <person name="Chadwick G.L."/>
            <person name="Skennerton C.T."/>
            <person name="Laso-Perez R."/>
            <person name="Leu A.O."/>
            <person name="Speth D.R."/>
            <person name="Yu H."/>
            <person name="Morgan-Lang C."/>
            <person name="Hatzenpichler R."/>
            <person name="Goudeau D."/>
            <person name="Malmstrom R."/>
            <person name="Brazelton W.J."/>
            <person name="Woyke T."/>
            <person name="Hallam S.J."/>
            <person name="Tyson G.W."/>
            <person name="Wegener G."/>
            <person name="Boetius A."/>
            <person name="Orphan V."/>
        </authorList>
    </citation>
    <scope>NUCLEOTIDE SEQUENCE</scope>
</reference>
<protein>
    <submittedName>
        <fullName evidence="1">Uncharacterized protein</fullName>
    </submittedName>
</protein>
<proteinExistence type="predicted"/>
<accession>A0A7G9Z2K8</accession>